<feature type="region of interest" description="Disordered" evidence="9">
    <location>
        <begin position="347"/>
        <end position="367"/>
    </location>
</feature>
<evidence type="ECO:0000313" key="12">
    <source>
        <dbReference type="EMBL" id="SEL67310.1"/>
    </source>
</evidence>
<keyword evidence="10" id="KW-1133">Transmembrane helix</keyword>
<proteinExistence type="predicted"/>
<dbReference type="GO" id="GO:0000155">
    <property type="term" value="F:phosphorelay sensor kinase activity"/>
    <property type="evidence" value="ECO:0007669"/>
    <property type="project" value="InterPro"/>
</dbReference>
<evidence type="ECO:0000256" key="6">
    <source>
        <dbReference type="ARBA" id="ARBA00022777"/>
    </source>
</evidence>
<evidence type="ECO:0000313" key="13">
    <source>
        <dbReference type="Proteomes" id="UP000183015"/>
    </source>
</evidence>
<dbReference type="eggNOG" id="COG4585">
    <property type="taxonomic scope" value="Bacteria"/>
</dbReference>
<name>A0A1H7S3W9_STRJI</name>
<feature type="transmembrane region" description="Helical" evidence="10">
    <location>
        <begin position="74"/>
        <end position="101"/>
    </location>
</feature>
<sequence>MDPLRPPLRPPLVGRLTNAHWIGFDCLAALLSLLVLLRAEHSLAEGPAWTVVPSALLGAGAIATRRLWPEPMLIRGALVLALTTSLTVFPLQVVALGFVLYSAVQGLPVRRSVWLLVGTLVLAAGGLTGHLSLRPGRVVFFSPAPVLGQLAVAALGWVLGLVVGQQRRYSAAVRAQAEQRAAAELAQAQRALSDERLRIARELHDVLAHSMSLIAVQAGVANHVAAERPDEARRALTAIEDTSRGALRELRALLGVLRTPDGHGAEHAPTPGLADLDALLARTADAGVRVELTETGERPPSLPTGLQLALFRVVQESLTNVVKHAGADRCAVALAFTDRTVTLAITDPGPATPTAPAATTRDTGPTGHGIAGMRERVTMYGGELHAGPLPTGGFRVTAGLPLAAPEVSP</sequence>
<evidence type="ECO:0000259" key="11">
    <source>
        <dbReference type="SMART" id="SM00387"/>
    </source>
</evidence>
<dbReference type="Proteomes" id="UP000183015">
    <property type="component" value="Unassembled WGS sequence"/>
</dbReference>
<feature type="transmembrane region" description="Helical" evidence="10">
    <location>
        <begin position="139"/>
        <end position="164"/>
    </location>
</feature>
<dbReference type="InterPro" id="IPR011712">
    <property type="entry name" value="Sig_transdc_His_kin_sub3_dim/P"/>
</dbReference>
<dbReference type="STRING" id="235985.SAMN05414137_111144"/>
<keyword evidence="5" id="KW-0547">Nucleotide-binding</keyword>
<dbReference type="SUPFAM" id="SSF55874">
    <property type="entry name" value="ATPase domain of HSP90 chaperone/DNA topoisomerase II/histidine kinase"/>
    <property type="match status" value="1"/>
</dbReference>
<reference evidence="13" key="1">
    <citation type="submission" date="2016-10" db="EMBL/GenBank/DDBJ databases">
        <authorList>
            <person name="Varghese N."/>
        </authorList>
    </citation>
    <scope>NUCLEOTIDE SEQUENCE [LARGE SCALE GENOMIC DNA]</scope>
    <source>
        <strain evidence="13">DSM 45096 / BCRC 16803 / CGMCC 4.1857 / CIP 109030 / JCM 12277 / KCTC 19219 / NBRC 100920 / 33214</strain>
    </source>
</reference>
<dbReference type="Gene3D" id="1.20.5.1930">
    <property type="match status" value="1"/>
</dbReference>
<dbReference type="SMART" id="SM00387">
    <property type="entry name" value="HATPase_c"/>
    <property type="match status" value="1"/>
</dbReference>
<comment type="catalytic activity">
    <reaction evidence="1">
        <text>ATP + protein L-histidine = ADP + protein N-phospho-L-histidine.</text>
        <dbReference type="EC" id="2.7.13.3"/>
    </reaction>
</comment>
<evidence type="ECO:0000256" key="9">
    <source>
        <dbReference type="SAM" id="MobiDB-lite"/>
    </source>
</evidence>
<feature type="domain" description="Histidine kinase/HSP90-like ATPase" evidence="11">
    <location>
        <begin position="305"/>
        <end position="404"/>
    </location>
</feature>
<dbReference type="CDD" id="cd16917">
    <property type="entry name" value="HATPase_UhpB-NarQ-NarX-like"/>
    <property type="match status" value="1"/>
</dbReference>
<feature type="transmembrane region" description="Helical" evidence="10">
    <location>
        <begin position="20"/>
        <end position="37"/>
    </location>
</feature>
<dbReference type="InterPro" id="IPR036890">
    <property type="entry name" value="HATPase_C_sf"/>
</dbReference>
<feature type="transmembrane region" description="Helical" evidence="10">
    <location>
        <begin position="113"/>
        <end position="133"/>
    </location>
</feature>
<evidence type="ECO:0000256" key="8">
    <source>
        <dbReference type="ARBA" id="ARBA00023012"/>
    </source>
</evidence>
<feature type="compositionally biased region" description="Low complexity" evidence="9">
    <location>
        <begin position="347"/>
        <end position="365"/>
    </location>
</feature>
<dbReference type="GO" id="GO:0005524">
    <property type="term" value="F:ATP binding"/>
    <property type="evidence" value="ECO:0007669"/>
    <property type="project" value="UniProtKB-KW"/>
</dbReference>
<dbReference type="GO" id="GO:0046983">
    <property type="term" value="F:protein dimerization activity"/>
    <property type="evidence" value="ECO:0007669"/>
    <property type="project" value="InterPro"/>
</dbReference>
<keyword evidence="7" id="KW-0067">ATP-binding</keyword>
<evidence type="ECO:0000256" key="3">
    <source>
        <dbReference type="ARBA" id="ARBA00022553"/>
    </source>
</evidence>
<keyword evidence="6 12" id="KW-0418">Kinase</keyword>
<keyword evidence="3" id="KW-0597">Phosphoprotein</keyword>
<evidence type="ECO:0000256" key="1">
    <source>
        <dbReference type="ARBA" id="ARBA00000085"/>
    </source>
</evidence>
<dbReference type="EC" id="2.7.13.3" evidence="2"/>
<evidence type="ECO:0000256" key="7">
    <source>
        <dbReference type="ARBA" id="ARBA00022840"/>
    </source>
</evidence>
<evidence type="ECO:0000256" key="2">
    <source>
        <dbReference type="ARBA" id="ARBA00012438"/>
    </source>
</evidence>
<keyword evidence="10" id="KW-0472">Membrane</keyword>
<keyword evidence="10" id="KW-0812">Transmembrane</keyword>
<evidence type="ECO:0000256" key="10">
    <source>
        <dbReference type="SAM" id="Phobius"/>
    </source>
</evidence>
<dbReference type="GO" id="GO:0016020">
    <property type="term" value="C:membrane"/>
    <property type="evidence" value="ECO:0007669"/>
    <property type="project" value="InterPro"/>
</dbReference>
<evidence type="ECO:0000256" key="4">
    <source>
        <dbReference type="ARBA" id="ARBA00022679"/>
    </source>
</evidence>
<accession>A0A1H7S3W9</accession>
<feature type="transmembrane region" description="Helical" evidence="10">
    <location>
        <begin position="49"/>
        <end position="68"/>
    </location>
</feature>
<dbReference type="InterPro" id="IPR003594">
    <property type="entry name" value="HATPase_dom"/>
</dbReference>
<dbReference type="EMBL" id="FOAZ01000011">
    <property type="protein sequence ID" value="SEL67310.1"/>
    <property type="molecule type" value="Genomic_DNA"/>
</dbReference>
<gene>
    <name evidence="12" type="ORF">SAMN05414137_111144</name>
</gene>
<dbReference type="Gene3D" id="3.30.565.10">
    <property type="entry name" value="Histidine kinase-like ATPase, C-terminal domain"/>
    <property type="match status" value="1"/>
</dbReference>
<dbReference type="AlphaFoldDB" id="A0A1H7S3W9"/>
<keyword evidence="8" id="KW-0902">Two-component regulatory system</keyword>
<keyword evidence="4" id="KW-0808">Transferase</keyword>
<dbReference type="OrthoDB" id="227596at2"/>
<dbReference type="RefSeq" id="WP_143094465.1">
    <property type="nucleotide sequence ID" value="NZ_BBPN01000015.1"/>
</dbReference>
<dbReference type="InterPro" id="IPR050482">
    <property type="entry name" value="Sensor_HK_TwoCompSys"/>
</dbReference>
<dbReference type="Pfam" id="PF02518">
    <property type="entry name" value="HATPase_c"/>
    <property type="match status" value="1"/>
</dbReference>
<evidence type="ECO:0000256" key="5">
    <source>
        <dbReference type="ARBA" id="ARBA00022741"/>
    </source>
</evidence>
<dbReference type="PANTHER" id="PTHR24421">
    <property type="entry name" value="NITRATE/NITRITE SENSOR PROTEIN NARX-RELATED"/>
    <property type="match status" value="1"/>
</dbReference>
<dbReference type="Pfam" id="PF07730">
    <property type="entry name" value="HisKA_3"/>
    <property type="match status" value="1"/>
</dbReference>
<organism evidence="12 13">
    <name type="scientific">Streptacidiphilus jiangxiensis</name>
    <dbReference type="NCBI Taxonomy" id="235985"/>
    <lineage>
        <taxon>Bacteria</taxon>
        <taxon>Bacillati</taxon>
        <taxon>Actinomycetota</taxon>
        <taxon>Actinomycetes</taxon>
        <taxon>Kitasatosporales</taxon>
        <taxon>Streptomycetaceae</taxon>
        <taxon>Streptacidiphilus</taxon>
    </lineage>
</organism>
<protein>
    <recommendedName>
        <fullName evidence="2">histidine kinase</fullName>
        <ecNumber evidence="2">2.7.13.3</ecNumber>
    </recommendedName>
</protein>
<keyword evidence="13" id="KW-1185">Reference proteome</keyword>
<dbReference type="PANTHER" id="PTHR24421:SF10">
    <property type="entry name" value="NITRATE_NITRITE SENSOR PROTEIN NARQ"/>
    <property type="match status" value="1"/>
</dbReference>